<dbReference type="Gene3D" id="3.40.190.10">
    <property type="entry name" value="Periplasmic binding protein-like II"/>
    <property type="match status" value="1"/>
</dbReference>
<dbReference type="InterPro" id="IPR038404">
    <property type="entry name" value="TRAP_DctP_sf"/>
</dbReference>
<evidence type="ECO:0000313" key="4">
    <source>
        <dbReference type="Proteomes" id="UP000248798"/>
    </source>
</evidence>
<dbReference type="RefSeq" id="WP_111956711.1">
    <property type="nucleotide sequence ID" value="NZ_CP036313.1"/>
</dbReference>
<dbReference type="PANTHER" id="PTHR33376">
    <property type="match status" value="1"/>
</dbReference>
<dbReference type="Proteomes" id="UP000248798">
    <property type="component" value="Unassembled WGS sequence"/>
</dbReference>
<dbReference type="EMBL" id="QLNI01000021">
    <property type="protein sequence ID" value="RAM01853.1"/>
    <property type="molecule type" value="Genomic_DNA"/>
</dbReference>
<reference evidence="3 4" key="1">
    <citation type="submission" date="2018-06" db="EMBL/GenBank/DDBJ databases">
        <title>Complete Genome Sequence of Desulfobacter hydrogenophilus (DSM3380).</title>
        <authorList>
            <person name="Marietou A."/>
            <person name="Schreiber L."/>
            <person name="Marshall I."/>
            <person name="Jorgensen B."/>
        </authorList>
    </citation>
    <scope>NUCLEOTIDE SEQUENCE [LARGE SCALE GENOMIC DNA]</scope>
    <source>
        <strain evidence="3 4">DSM 3380</strain>
    </source>
</reference>
<gene>
    <name evidence="3" type="ORF">DO021_11315</name>
    <name evidence="2" type="ORF">EYB58_12495</name>
</gene>
<sequence>MKLPAVFRQVSLVFITIFLCTIFSVGSSFAKDKVYRWKLQSGYPHGDISFELLKGFAQDVKAFSDGKLIISVFADSEIVPIEQLFESTQKGLLDILHCMGAFWGGIVPVGEIEFGIPFAYTIDEVDEFDAKAQVIRDFYYNKGFVNILRKEYDKQGLYWLDMHTYGGPFVLSTKYLETFDDWKGLKIRDEGIYTQFHNMIGARGTYVSGGEAYMALKLGTLDASQWDISAISGLKWHEVAPYWVQGGDNDHVIGHMLINNASWRQLPDNLKQALQKAAENYWTATVEAYGKEFKNAEDMVKAGTLKESKVSAQAIQKQKEIAYKLWDDVAKRDEASAAAIKMIKEWRGVK</sequence>
<dbReference type="Pfam" id="PF03480">
    <property type="entry name" value="DctP"/>
    <property type="match status" value="1"/>
</dbReference>
<keyword evidence="1" id="KW-0732">Signal</keyword>
<organism evidence="3 4">
    <name type="scientific">Desulfobacter hydrogenophilus</name>
    <dbReference type="NCBI Taxonomy" id="2291"/>
    <lineage>
        <taxon>Bacteria</taxon>
        <taxon>Pseudomonadati</taxon>
        <taxon>Thermodesulfobacteriota</taxon>
        <taxon>Desulfobacteria</taxon>
        <taxon>Desulfobacterales</taxon>
        <taxon>Desulfobacteraceae</taxon>
        <taxon>Desulfobacter</taxon>
    </lineage>
</organism>
<dbReference type="Proteomes" id="UP000293902">
    <property type="component" value="Chromosome"/>
</dbReference>
<protein>
    <recommendedName>
        <fullName evidence="6">C4-dicarboxylate ABC transporter substrate-binding protein</fullName>
    </recommendedName>
</protein>
<evidence type="ECO:0008006" key="6">
    <source>
        <dbReference type="Google" id="ProtNLM"/>
    </source>
</evidence>
<dbReference type="InterPro" id="IPR018389">
    <property type="entry name" value="DctP_fam"/>
</dbReference>
<dbReference type="GO" id="GO:0055085">
    <property type="term" value="P:transmembrane transport"/>
    <property type="evidence" value="ECO:0007669"/>
    <property type="project" value="InterPro"/>
</dbReference>
<dbReference type="OrthoDB" id="8912194at2"/>
<proteinExistence type="predicted"/>
<dbReference type="Gene3D" id="3.40.190.170">
    <property type="entry name" value="Bacterial extracellular solute-binding protein, family 7"/>
    <property type="match status" value="1"/>
</dbReference>
<dbReference type="EMBL" id="CP036313">
    <property type="protein sequence ID" value="QBH13668.1"/>
    <property type="molecule type" value="Genomic_DNA"/>
</dbReference>
<name>A0A328FFM8_9BACT</name>
<accession>A0A328FFM8</accession>
<evidence type="ECO:0000313" key="5">
    <source>
        <dbReference type="Proteomes" id="UP000293902"/>
    </source>
</evidence>
<evidence type="ECO:0000256" key="1">
    <source>
        <dbReference type="ARBA" id="ARBA00022729"/>
    </source>
</evidence>
<reference evidence="2 5" key="2">
    <citation type="submission" date="2019-02" db="EMBL/GenBank/DDBJ databases">
        <title>Complete genome sequence of Desulfobacter hydrogenophilus AcRS1.</title>
        <authorList>
            <person name="Marietou A."/>
            <person name="Lund M.B."/>
            <person name="Marshall I.P.G."/>
            <person name="Schreiber L."/>
            <person name="Jorgensen B."/>
        </authorList>
    </citation>
    <scope>NUCLEOTIDE SEQUENCE [LARGE SCALE GENOMIC DNA]</scope>
    <source>
        <strain evidence="2 5">AcRS1</strain>
    </source>
</reference>
<evidence type="ECO:0000313" key="3">
    <source>
        <dbReference type="EMBL" id="RAM01853.1"/>
    </source>
</evidence>
<evidence type="ECO:0000313" key="2">
    <source>
        <dbReference type="EMBL" id="QBH13668.1"/>
    </source>
</evidence>
<dbReference type="AlphaFoldDB" id="A0A328FFM8"/>
<keyword evidence="5" id="KW-1185">Reference proteome</keyword>
<dbReference type="NCBIfam" id="NF037995">
    <property type="entry name" value="TRAP_S1"/>
    <property type="match status" value="1"/>
</dbReference>
<dbReference type="PANTHER" id="PTHR33376:SF5">
    <property type="entry name" value="EXTRACYTOPLASMIC SOLUTE RECEPTOR PROTEIN"/>
    <property type="match status" value="1"/>
</dbReference>